<protein>
    <submittedName>
        <fullName evidence="1">Uncharacterized protein</fullName>
    </submittedName>
</protein>
<dbReference type="RefSeq" id="WP_264499575.1">
    <property type="nucleotide sequence ID" value="NZ_JAPDDS010000001.1"/>
</dbReference>
<comment type="caution">
    <text evidence="1">The sequence shown here is derived from an EMBL/GenBank/DDBJ whole genome shotgun (WGS) entry which is preliminary data.</text>
</comment>
<name>A0ABT3FJ68_9BACT</name>
<organism evidence="1 2">
    <name type="scientific">Luteolibacter flavescens</name>
    <dbReference type="NCBI Taxonomy" id="1859460"/>
    <lineage>
        <taxon>Bacteria</taxon>
        <taxon>Pseudomonadati</taxon>
        <taxon>Verrucomicrobiota</taxon>
        <taxon>Verrucomicrobiia</taxon>
        <taxon>Verrucomicrobiales</taxon>
        <taxon>Verrucomicrobiaceae</taxon>
        <taxon>Luteolibacter</taxon>
    </lineage>
</organism>
<dbReference type="EMBL" id="JAPDDS010000001">
    <property type="protein sequence ID" value="MCW1883617.1"/>
    <property type="molecule type" value="Genomic_DNA"/>
</dbReference>
<reference evidence="1 2" key="1">
    <citation type="submission" date="2022-10" db="EMBL/GenBank/DDBJ databases">
        <title>Luteolibacter flavescens strain MCCC 1K03193, whole genome shotgun sequencing project.</title>
        <authorList>
            <person name="Zhao G."/>
            <person name="Shen L."/>
        </authorList>
    </citation>
    <scope>NUCLEOTIDE SEQUENCE [LARGE SCALE GENOMIC DNA]</scope>
    <source>
        <strain evidence="1 2">MCCC 1K03193</strain>
    </source>
</reference>
<evidence type="ECO:0000313" key="1">
    <source>
        <dbReference type="EMBL" id="MCW1883617.1"/>
    </source>
</evidence>
<evidence type="ECO:0000313" key="2">
    <source>
        <dbReference type="Proteomes" id="UP001207930"/>
    </source>
</evidence>
<keyword evidence="2" id="KW-1185">Reference proteome</keyword>
<accession>A0ABT3FJ68</accession>
<sequence length="71" mass="8006">MKTIELSLPDMSDHPPPPQVDLGTFESWVRGDAATKTRASMTDEEIIADFMRNEGRQTEPWPDFGAVSELR</sequence>
<gene>
    <name evidence="1" type="ORF">OKA04_02685</name>
</gene>
<dbReference type="Proteomes" id="UP001207930">
    <property type="component" value="Unassembled WGS sequence"/>
</dbReference>
<proteinExistence type="predicted"/>